<dbReference type="EMBL" id="BLAL01000004">
    <property type="protein sequence ID" value="GES72850.1"/>
    <property type="molecule type" value="Genomic_DNA"/>
</dbReference>
<sequence length="118" mass="14048">MPLSSRNISFSMTVTLRAPYELERFERNEVSKILSSGSRGMKSPKFYLQVREEWGLQILSSNFYDKRENASDVEEERVLKKRYNQHYHHVKLITSIYERIKIDSELVFKETNEVTLNL</sequence>
<protein>
    <submittedName>
        <fullName evidence="1">Uncharacterized protein</fullName>
    </submittedName>
</protein>
<reference evidence="1" key="1">
    <citation type="submission" date="2019-10" db="EMBL/GenBank/DDBJ databases">
        <title>Conservation and host-specific expression of non-tandemly repeated heterogenous ribosome RNA gene in arbuscular mycorrhizal fungi.</title>
        <authorList>
            <person name="Maeda T."/>
            <person name="Kobayashi Y."/>
            <person name="Nakagawa T."/>
            <person name="Ezawa T."/>
            <person name="Yamaguchi K."/>
            <person name="Bino T."/>
            <person name="Nishimoto Y."/>
            <person name="Shigenobu S."/>
            <person name="Kawaguchi M."/>
        </authorList>
    </citation>
    <scope>NUCLEOTIDE SEQUENCE</scope>
    <source>
        <strain evidence="1">HR1</strain>
    </source>
</reference>
<name>A0A8H3KRP3_9GLOM</name>
<gene>
    <name evidence="1" type="ORF">RCL2_000039500</name>
</gene>
<organism evidence="1 2">
    <name type="scientific">Rhizophagus clarus</name>
    <dbReference type="NCBI Taxonomy" id="94130"/>
    <lineage>
        <taxon>Eukaryota</taxon>
        <taxon>Fungi</taxon>
        <taxon>Fungi incertae sedis</taxon>
        <taxon>Mucoromycota</taxon>
        <taxon>Glomeromycotina</taxon>
        <taxon>Glomeromycetes</taxon>
        <taxon>Glomerales</taxon>
        <taxon>Glomeraceae</taxon>
        <taxon>Rhizophagus</taxon>
    </lineage>
</organism>
<evidence type="ECO:0000313" key="2">
    <source>
        <dbReference type="Proteomes" id="UP000615446"/>
    </source>
</evidence>
<proteinExistence type="predicted"/>
<evidence type="ECO:0000313" key="1">
    <source>
        <dbReference type="EMBL" id="GES72850.1"/>
    </source>
</evidence>
<comment type="caution">
    <text evidence="1">The sequence shown here is derived from an EMBL/GenBank/DDBJ whole genome shotgun (WGS) entry which is preliminary data.</text>
</comment>
<accession>A0A8H3KRP3</accession>
<dbReference type="Proteomes" id="UP000615446">
    <property type="component" value="Unassembled WGS sequence"/>
</dbReference>
<dbReference type="AlphaFoldDB" id="A0A8H3KRP3"/>